<dbReference type="Proteomes" id="UP001549112">
    <property type="component" value="Unassembled WGS sequence"/>
</dbReference>
<reference evidence="2 3" key="1">
    <citation type="submission" date="2024-06" db="EMBL/GenBank/DDBJ databases">
        <title>Genomic Encyclopedia of Type Strains, Phase IV (KMG-IV): sequencing the most valuable type-strain genomes for metagenomic binning, comparative biology and taxonomic classification.</title>
        <authorList>
            <person name="Goeker M."/>
        </authorList>
    </citation>
    <scope>NUCLEOTIDE SEQUENCE [LARGE SCALE GENOMIC DNA]</scope>
    <source>
        <strain evidence="2 3">DSM 23650</strain>
    </source>
</reference>
<evidence type="ECO:0000256" key="1">
    <source>
        <dbReference type="SAM" id="Phobius"/>
    </source>
</evidence>
<comment type="caution">
    <text evidence="2">The sequence shown here is derived from an EMBL/GenBank/DDBJ whole genome shotgun (WGS) entry which is preliminary data.</text>
</comment>
<keyword evidence="1" id="KW-1133">Transmembrane helix</keyword>
<name>A0ABV2FQL7_9HYPH</name>
<protein>
    <submittedName>
        <fullName evidence="2">Uncharacterized protein</fullName>
    </submittedName>
</protein>
<accession>A0ABV2FQL7</accession>
<proteinExistence type="predicted"/>
<keyword evidence="3" id="KW-1185">Reference proteome</keyword>
<keyword evidence="1" id="KW-0812">Transmembrane</keyword>
<organism evidence="2 3">
    <name type="scientific">Bartonella japonica</name>
    <dbReference type="NCBI Taxonomy" id="357761"/>
    <lineage>
        <taxon>Bacteria</taxon>
        <taxon>Pseudomonadati</taxon>
        <taxon>Pseudomonadota</taxon>
        <taxon>Alphaproteobacteria</taxon>
        <taxon>Hyphomicrobiales</taxon>
        <taxon>Bartonellaceae</taxon>
        <taxon>Bartonella</taxon>
    </lineage>
</organism>
<sequence>MEVVEVVFNEFSGMFCCFLVHFWVLILLYQSGFIRIHVLVYGGIVGMVGCVKHYDYSVIIWERKLSQAGDYSECLWFAYPQ</sequence>
<evidence type="ECO:0000313" key="3">
    <source>
        <dbReference type="Proteomes" id="UP001549112"/>
    </source>
</evidence>
<feature type="transmembrane region" description="Helical" evidence="1">
    <location>
        <begin position="12"/>
        <end position="29"/>
    </location>
</feature>
<gene>
    <name evidence="2" type="ORF">ABID39_001576</name>
</gene>
<dbReference type="EMBL" id="JBEPLT010000035">
    <property type="protein sequence ID" value="MET3560860.1"/>
    <property type="molecule type" value="Genomic_DNA"/>
</dbReference>
<evidence type="ECO:0000313" key="2">
    <source>
        <dbReference type="EMBL" id="MET3560860.1"/>
    </source>
</evidence>
<keyword evidence="1" id="KW-0472">Membrane</keyword>